<evidence type="ECO:0000256" key="1">
    <source>
        <dbReference type="ARBA" id="ARBA00012494"/>
    </source>
</evidence>
<sequence>MLRLKDVTRFEYSGGKLDRTSVRFDYPDTYRCKDAYPRPFDAHYDQLTGLSTVRLIDLPAEMEESMSGYSKSGGSYTLNPDEIRDLPHEMIQRFLFGRSSGVDINTMSLFIKDIGKWTPDSVIKLEGDDVLLVELKTCRGMSNIAFIKGMDQYSLLPSELIQPGVKIALSSIAVAPDSVCFSECFVFSDHNLRTMIDIVTTAQSIQNRLSAQGLEYRSTDKCFSICIPKVDLLDESDTLLISDSMVSHWINHEEKPVPIADDITTIMLLEKDRKQKTWDEPIQHGTDILMKNHPLVPDFDNTLETIPNASRIPNVISRELFEKAFTKYNWHDPKPIHVALGDDLPYYVCSQRTDFFRGLWGSMLTQEDSCNNFYRFSKDNRIKTFKPSILIHDILEERDEIKRRGDKVSQEPEDYEFTPNTYGVLYDKYPGMEASILPVVGSEPYVEEFCDEVWSLDAKVWQQIYQELNTSKMSGRGDWNRWYFHRTANFPCFILSHSTGQDNHTFFYLFIRLRIRPSGTNFKEVGSGWYTNIRVMSADGPKISQRLSVYEKLYMLRHYWLEIFEDETRSRIHFAMSWLIAWDAKQATIDLLSLFRYVYMEKTKYIKMDPLKVLTKVPVLRTPLQRFILCRMIQLSKMHNESRDDELNDAGLKSWVDFKPCNFHTCISLFYMHYATSHPSSRGMHSQTKIMEKLIKMEDLLPTDTSGIGYSSKSLISLNDHEFSLDYVLSIGRTVGKLLRSNHDYNSFFNYLSYKLSLLTVAEFSTFKKSTKLNQQERKFENPREYCFEAVKQQEWMSDLVSPFEDIPKLYELSKDDSAKRVSIFVKDQQTGLREIFVLNIVMRIAVKFIEVMARIINEAIPTETLCNSNRKTDLITEHKRLSVASMNTLVRDTRRDHPSLEFETTNIRLSNSADSATWCQQFCMPVFGAYLHSVLEEAFGNESQDLQRFCFHILNMITKKRIIVSDQLIEWFKFHEKDENLSDFMKRLSEYLSSYPEGIPNRSNMMQGVPHELSSSLHSAHLYYTSALTKKMVKSIAKNFTIDRDGIAVGDPVVTTLVSSDDSGTMLTIPILLTNNTASKRSYMELLARLHLFGVALEETKRYISARVSREKSTLYSLSPIFEFNSKFYYGNNVYCSDIKFLTAPLTLGYHDRLSGRVEEALSGLSGSLSNGVNQTLLYHLQFCLNRLHRRALVSDFIDLSPWQDVYSPCLGWVPLVRKGLIGLMNTEILKCYSIYKCSPYTRYLFIDDQLDDEEYALNVRFTLGGGSKYESVIKKWGLSKEEMIPRIASDPAGFFLGEMEQTDQIKLKLMNPGSRIALSRVSLSKIFSASAYAANSKCMSILKRKGGFSEKMTLLECRDFCLKEEWSYNPIDRSADIARLDKILDSCIEEKTRPCQRVENKMLLKSTETTLPKFGLIAMICDYWFGDNQSIRAKLLIDESSRYNPRIKHSFVETLEAHHDNYFLVLKSLRSLEQKDRVIKFIGPKCTSMDPLESYPSMLANLWSFKTKLVTSVTELRRQTREVMALEDKSKYYTFLEAASYVNQGWPFLRSREYSWMLDTLRADKTRQLAFSTIIFDREIATMALAISTVRELTGKLSITKVARNYVKKFRVSDTLWFERHYGQWYRFVSSKIGVICFKDSSYANPPTDYANVHSIKDSDLVNLCDLKVWWNYNKNTIHITSRYLPSLQNSLCKVDCVGLNYDKYLKHLEIYGDEDLIAMTNSVLKDRQEMESRYFWKFVGDKTKLKDTYSSMCARYLANMWRTTDTDQLDSMNSVIEVSNNAAVETMDIAFDLDQVAFDIAEELGFDPEELANCDSDSEGTVALMGEFDGFEAYDLGFDLHDLELEVQNEAGVIEDTTELRHSTFDIVRNAVRCSKLVVSLTLGFVDKEDLPNEYTGQPPDDWMTDLEMEHDGILRFDAGRAWPD</sequence>
<dbReference type="Pfam" id="PF04196">
    <property type="entry name" value="Bunya_RdRp"/>
    <property type="match status" value="1"/>
</dbReference>
<dbReference type="PROSITE" id="PS50525">
    <property type="entry name" value="RDRP_SSRNA_NEG_SEG"/>
    <property type="match status" value="1"/>
</dbReference>
<dbReference type="GO" id="GO:0006351">
    <property type="term" value="P:DNA-templated transcription"/>
    <property type="evidence" value="ECO:0007669"/>
    <property type="project" value="InterPro"/>
</dbReference>
<accession>A0A2H4Z3S8</accession>
<keyword evidence="8" id="KW-0548">Nucleotidyltransferase</keyword>
<evidence type="ECO:0000259" key="7">
    <source>
        <dbReference type="PROSITE" id="PS50525"/>
    </source>
</evidence>
<evidence type="ECO:0000256" key="3">
    <source>
        <dbReference type="ARBA" id="ARBA00022679"/>
    </source>
</evidence>
<dbReference type="GO" id="GO:0003968">
    <property type="term" value="F:RNA-directed RNA polymerase activity"/>
    <property type="evidence" value="ECO:0007669"/>
    <property type="project" value="UniProtKB-KW"/>
</dbReference>
<dbReference type="InterPro" id="IPR007099">
    <property type="entry name" value="RNA-dir_pol_NSvirus"/>
</dbReference>
<dbReference type="GO" id="GO:0039694">
    <property type="term" value="P:viral RNA genome replication"/>
    <property type="evidence" value="ECO:0007669"/>
    <property type="project" value="InterPro"/>
</dbReference>
<protein>
    <recommendedName>
        <fullName evidence="2">RNA-directed RNA polymerase L</fullName>
        <ecNumber evidence="1">2.7.7.48</ecNumber>
    </recommendedName>
    <alternativeName>
        <fullName evidence="4">Large structural protein</fullName>
    </alternativeName>
    <alternativeName>
        <fullName evidence="6">Replicase</fullName>
    </alternativeName>
    <alternativeName>
        <fullName evidence="5">Transcriptase</fullName>
    </alternativeName>
</protein>
<dbReference type="EC" id="2.7.7.48" evidence="1"/>
<proteinExistence type="predicted"/>
<keyword evidence="8" id="KW-0696">RNA-directed RNA polymerase</keyword>
<evidence type="ECO:0000256" key="4">
    <source>
        <dbReference type="ARBA" id="ARBA00030285"/>
    </source>
</evidence>
<reference evidence="8" key="1">
    <citation type="submission" date="2016-12" db="EMBL/GenBank/DDBJ databases">
        <title>Diversity of RNA viruses in trypanosomatids.</title>
        <authorList>
            <person name="Grybchuk D."/>
            <person name="Kostygov A."/>
            <person name="Yurchenko V."/>
        </authorList>
    </citation>
    <scope>NUCLEOTIDE SEQUENCE</scope>
</reference>
<feature type="domain" description="RdRp catalytic" evidence="7">
    <location>
        <begin position="895"/>
        <end position="1104"/>
    </location>
</feature>
<evidence type="ECO:0000256" key="6">
    <source>
        <dbReference type="ARBA" id="ARBA00031012"/>
    </source>
</evidence>
<evidence type="ECO:0000256" key="2">
    <source>
        <dbReference type="ARBA" id="ARBA00018602"/>
    </source>
</evidence>
<dbReference type="InterPro" id="IPR007322">
    <property type="entry name" value="RNA_pol_bunyavir"/>
</dbReference>
<evidence type="ECO:0000313" key="8">
    <source>
        <dbReference type="EMBL" id="AUF41956.1"/>
    </source>
</evidence>
<organism evidence="8">
    <name type="scientific">Phytomonas sp. TCC231 leishbunyavirus 1</name>
    <dbReference type="NCBI Taxonomy" id="2060083"/>
    <lineage>
        <taxon>Viruses</taxon>
        <taxon>Riboviria</taxon>
        <taxon>Orthornavirae</taxon>
        <taxon>Negarnaviricota</taxon>
        <taxon>Polyploviricotina</taxon>
        <taxon>Ellioviricetes</taxon>
        <taxon>Bunyavirales</taxon>
    </lineage>
</organism>
<name>A0A2H4Z3S8_9VIRU</name>
<evidence type="ECO:0000256" key="5">
    <source>
        <dbReference type="ARBA" id="ARBA00030436"/>
    </source>
</evidence>
<dbReference type="EMBL" id="KY322667">
    <property type="protein sequence ID" value="AUF41956.1"/>
    <property type="molecule type" value="Viral_cRNA"/>
</dbReference>
<keyword evidence="3" id="KW-0808">Transferase</keyword>